<evidence type="ECO:0000313" key="2">
    <source>
        <dbReference type="EMBL" id="JAS22868.1"/>
    </source>
</evidence>
<dbReference type="EMBL" id="GEDC01014430">
    <property type="protein sequence ID" value="JAS22868.1"/>
    <property type="molecule type" value="Transcribed_RNA"/>
</dbReference>
<protein>
    <submittedName>
        <fullName evidence="2">Uncharacterized protein</fullName>
    </submittedName>
</protein>
<feature type="non-terminal residue" evidence="2">
    <location>
        <position position="163"/>
    </location>
</feature>
<feature type="compositionally biased region" description="Low complexity" evidence="1">
    <location>
        <begin position="99"/>
        <end position="112"/>
    </location>
</feature>
<evidence type="ECO:0000256" key="1">
    <source>
        <dbReference type="SAM" id="MobiDB-lite"/>
    </source>
</evidence>
<feature type="region of interest" description="Disordered" evidence="1">
    <location>
        <begin position="96"/>
        <end position="129"/>
    </location>
</feature>
<accession>A0A1B6DB16</accession>
<sequence length="163" mass="17920">RSSTKVKETRSSQTDIVDIEDYEEPIINDKPYTWQRSASCKELIGMKSRSFEVNSVERTLEAPVTRYDESQRSCYSIAGSKTPSIERSMVDAPETKVYSSSYPGTTSSLSTESGGGEEGGMEPGGSVLVIDTGSSREEIILSHDDLSHDSYELLEREGALLYG</sequence>
<feature type="non-terminal residue" evidence="2">
    <location>
        <position position="1"/>
    </location>
</feature>
<gene>
    <name evidence="2" type="ORF">g.2071</name>
</gene>
<name>A0A1B6DB16_9HEMI</name>
<reference evidence="2" key="1">
    <citation type="submission" date="2015-12" db="EMBL/GenBank/DDBJ databases">
        <title>De novo transcriptome assembly of four potential Pierce s Disease insect vectors from Arizona vineyards.</title>
        <authorList>
            <person name="Tassone E.E."/>
        </authorList>
    </citation>
    <scope>NUCLEOTIDE SEQUENCE</scope>
</reference>
<feature type="compositionally biased region" description="Gly residues" evidence="1">
    <location>
        <begin position="113"/>
        <end position="123"/>
    </location>
</feature>
<organism evidence="2">
    <name type="scientific">Clastoptera arizonana</name>
    <name type="common">Arizona spittle bug</name>
    <dbReference type="NCBI Taxonomy" id="38151"/>
    <lineage>
        <taxon>Eukaryota</taxon>
        <taxon>Metazoa</taxon>
        <taxon>Ecdysozoa</taxon>
        <taxon>Arthropoda</taxon>
        <taxon>Hexapoda</taxon>
        <taxon>Insecta</taxon>
        <taxon>Pterygota</taxon>
        <taxon>Neoptera</taxon>
        <taxon>Paraneoptera</taxon>
        <taxon>Hemiptera</taxon>
        <taxon>Auchenorrhyncha</taxon>
        <taxon>Cercopoidea</taxon>
        <taxon>Clastopteridae</taxon>
        <taxon>Clastoptera</taxon>
    </lineage>
</organism>
<dbReference type="AlphaFoldDB" id="A0A1B6DB16"/>
<proteinExistence type="predicted"/>